<dbReference type="SMART" id="SM00409">
    <property type="entry name" value="IG"/>
    <property type="match status" value="1"/>
</dbReference>
<keyword evidence="4" id="KW-0325">Glycoprotein</keyword>
<evidence type="ECO:0000259" key="8">
    <source>
        <dbReference type="PROSITE" id="PS50835"/>
    </source>
</evidence>
<dbReference type="GO" id="GO:0005886">
    <property type="term" value="C:plasma membrane"/>
    <property type="evidence" value="ECO:0007669"/>
    <property type="project" value="TreeGrafter"/>
</dbReference>
<dbReference type="AlphaFoldDB" id="A0A4C1XNR3"/>
<dbReference type="GO" id="GO:0098609">
    <property type="term" value="P:cell-cell adhesion"/>
    <property type="evidence" value="ECO:0007669"/>
    <property type="project" value="TreeGrafter"/>
</dbReference>
<evidence type="ECO:0000313" key="10">
    <source>
        <dbReference type="Proteomes" id="UP000299102"/>
    </source>
</evidence>
<sequence length="224" mass="23735">MVRFAVLALCGGALAEEQHDARVGDNVTLACRFTAQSAAGAPLTYYWVRTAATHENVAIGDIPLQNNYQLHFFPQEGRYDLEISNASYERDNGQFECRVKAGGSGRTLHAQAHTLTVLTAPQEPSVSSGPHAAAQEGRELQLICSSAGGSPPPTIKNMQTVTSTRVSGVLKLPSNSLPATSSNARHPGRGTSKGLGNSSQDIGHVATGPCTRIARMEPSRSVRD</sequence>
<dbReference type="PROSITE" id="PS50835">
    <property type="entry name" value="IG_LIKE"/>
    <property type="match status" value="1"/>
</dbReference>
<dbReference type="PANTHER" id="PTHR11640:SF134">
    <property type="entry name" value="ECHINOID, ISOFORM A-RELATED"/>
    <property type="match status" value="1"/>
</dbReference>
<feature type="domain" description="Ig-like" evidence="8">
    <location>
        <begin position="24"/>
        <end position="116"/>
    </location>
</feature>
<dbReference type="OrthoDB" id="5857426at2759"/>
<dbReference type="InterPro" id="IPR036179">
    <property type="entry name" value="Ig-like_dom_sf"/>
</dbReference>
<gene>
    <name evidence="9" type="primary">rst</name>
    <name evidence="9" type="ORF">EVAR_14966_1</name>
</gene>
<dbReference type="InterPro" id="IPR051275">
    <property type="entry name" value="Cell_adhesion_signaling"/>
</dbReference>
<proteinExistence type="predicted"/>
<dbReference type="GO" id="GO:0005911">
    <property type="term" value="C:cell-cell junction"/>
    <property type="evidence" value="ECO:0007669"/>
    <property type="project" value="TreeGrafter"/>
</dbReference>
<dbReference type="PANTHER" id="PTHR11640">
    <property type="entry name" value="NEPHRIN"/>
    <property type="match status" value="1"/>
</dbReference>
<keyword evidence="3" id="KW-1015">Disulfide bond</keyword>
<accession>A0A4C1XNR3</accession>
<dbReference type="InterPro" id="IPR013783">
    <property type="entry name" value="Ig-like_fold"/>
</dbReference>
<feature type="signal peptide" evidence="7">
    <location>
        <begin position="1"/>
        <end position="15"/>
    </location>
</feature>
<evidence type="ECO:0000256" key="4">
    <source>
        <dbReference type="ARBA" id="ARBA00023180"/>
    </source>
</evidence>
<dbReference type="InterPro" id="IPR007110">
    <property type="entry name" value="Ig-like_dom"/>
</dbReference>
<evidence type="ECO:0000256" key="1">
    <source>
        <dbReference type="ARBA" id="ARBA00004479"/>
    </source>
</evidence>
<protein>
    <submittedName>
        <fullName evidence="9">Irregular chiasm C-roughest protein</fullName>
    </submittedName>
</protein>
<dbReference type="EMBL" id="BGZK01000908">
    <property type="protein sequence ID" value="GBP64770.1"/>
    <property type="molecule type" value="Genomic_DNA"/>
</dbReference>
<organism evidence="9 10">
    <name type="scientific">Eumeta variegata</name>
    <name type="common">Bagworm moth</name>
    <name type="synonym">Eumeta japonica</name>
    <dbReference type="NCBI Taxonomy" id="151549"/>
    <lineage>
        <taxon>Eukaryota</taxon>
        <taxon>Metazoa</taxon>
        <taxon>Ecdysozoa</taxon>
        <taxon>Arthropoda</taxon>
        <taxon>Hexapoda</taxon>
        <taxon>Insecta</taxon>
        <taxon>Pterygota</taxon>
        <taxon>Neoptera</taxon>
        <taxon>Endopterygota</taxon>
        <taxon>Lepidoptera</taxon>
        <taxon>Glossata</taxon>
        <taxon>Ditrysia</taxon>
        <taxon>Tineoidea</taxon>
        <taxon>Psychidae</taxon>
        <taxon>Oiketicinae</taxon>
        <taxon>Eumeta</taxon>
    </lineage>
</organism>
<reference evidence="9 10" key="1">
    <citation type="journal article" date="2019" name="Commun. Biol.">
        <title>The bagworm genome reveals a unique fibroin gene that provides high tensile strength.</title>
        <authorList>
            <person name="Kono N."/>
            <person name="Nakamura H."/>
            <person name="Ohtoshi R."/>
            <person name="Tomita M."/>
            <person name="Numata K."/>
            <person name="Arakawa K."/>
        </authorList>
    </citation>
    <scope>NUCLEOTIDE SEQUENCE [LARGE SCALE GENOMIC DNA]</scope>
</reference>
<evidence type="ECO:0000256" key="6">
    <source>
        <dbReference type="SAM" id="MobiDB-lite"/>
    </source>
</evidence>
<feature type="chain" id="PRO_5020035194" evidence="7">
    <location>
        <begin position="16"/>
        <end position="224"/>
    </location>
</feature>
<evidence type="ECO:0000256" key="7">
    <source>
        <dbReference type="SAM" id="SignalP"/>
    </source>
</evidence>
<keyword evidence="7" id="KW-0732">Signal</keyword>
<feature type="region of interest" description="Disordered" evidence="6">
    <location>
        <begin position="171"/>
        <end position="209"/>
    </location>
</feature>
<dbReference type="SUPFAM" id="SSF48726">
    <property type="entry name" value="Immunoglobulin"/>
    <property type="match status" value="1"/>
</dbReference>
<dbReference type="Gene3D" id="2.60.40.10">
    <property type="entry name" value="Immunoglobulins"/>
    <property type="match status" value="1"/>
</dbReference>
<comment type="caution">
    <text evidence="9">The sequence shown here is derived from an EMBL/GenBank/DDBJ whole genome shotgun (WGS) entry which is preliminary data.</text>
</comment>
<evidence type="ECO:0000256" key="2">
    <source>
        <dbReference type="ARBA" id="ARBA00023136"/>
    </source>
</evidence>
<dbReference type="Proteomes" id="UP000299102">
    <property type="component" value="Unassembled WGS sequence"/>
</dbReference>
<evidence type="ECO:0000313" key="9">
    <source>
        <dbReference type="EMBL" id="GBP64770.1"/>
    </source>
</evidence>
<feature type="compositionally biased region" description="Polar residues" evidence="6">
    <location>
        <begin position="173"/>
        <end position="184"/>
    </location>
</feature>
<evidence type="ECO:0000256" key="3">
    <source>
        <dbReference type="ARBA" id="ARBA00023157"/>
    </source>
</evidence>
<dbReference type="InterPro" id="IPR003599">
    <property type="entry name" value="Ig_sub"/>
</dbReference>
<evidence type="ECO:0000256" key="5">
    <source>
        <dbReference type="ARBA" id="ARBA00023319"/>
    </source>
</evidence>
<keyword evidence="2" id="KW-0472">Membrane</keyword>
<dbReference type="GO" id="GO:0050839">
    <property type="term" value="F:cell adhesion molecule binding"/>
    <property type="evidence" value="ECO:0007669"/>
    <property type="project" value="TreeGrafter"/>
</dbReference>
<keyword evidence="5" id="KW-0393">Immunoglobulin domain</keyword>
<comment type="subcellular location">
    <subcellularLocation>
        <location evidence="1">Membrane</location>
        <topology evidence="1">Single-pass type I membrane protein</topology>
    </subcellularLocation>
</comment>
<dbReference type="STRING" id="151549.A0A4C1XNR3"/>
<name>A0A4C1XNR3_EUMVA</name>
<keyword evidence="10" id="KW-1185">Reference proteome</keyword>